<reference evidence="1 2" key="1">
    <citation type="journal article" date="2017" name="Genome Biol. Evol.">
        <title>Phytophthora megakarya and P. palmivora, closely related causal agents of cacao black pod rot, underwent increases in genome sizes and gene numbers by different mechanisms.</title>
        <authorList>
            <person name="Ali S.S."/>
            <person name="Shao J."/>
            <person name="Lary D.J."/>
            <person name="Kronmiller B."/>
            <person name="Shen D."/>
            <person name="Strem M.D."/>
            <person name="Amoako-Attah I."/>
            <person name="Akrofi A.Y."/>
            <person name="Begoude B.A."/>
            <person name="Ten Hoopen G.M."/>
            <person name="Coulibaly K."/>
            <person name="Kebe B.I."/>
            <person name="Melnick R.L."/>
            <person name="Guiltinan M.J."/>
            <person name="Tyler B.M."/>
            <person name="Meinhardt L.W."/>
            <person name="Bailey B.A."/>
        </authorList>
    </citation>
    <scope>NUCLEOTIDE SEQUENCE [LARGE SCALE GENOMIC DNA]</scope>
    <source>
        <strain evidence="2">sbr112.9</strain>
    </source>
</reference>
<proteinExistence type="predicted"/>
<keyword evidence="2" id="KW-1185">Reference proteome</keyword>
<accession>A0A2P4XEV5</accession>
<name>A0A2P4XEV5_9STRA</name>
<protein>
    <submittedName>
        <fullName evidence="1">Uncharacterized protein</fullName>
    </submittedName>
</protein>
<dbReference type="Proteomes" id="UP000237271">
    <property type="component" value="Unassembled WGS sequence"/>
</dbReference>
<evidence type="ECO:0000313" key="2">
    <source>
        <dbReference type="Proteomes" id="UP000237271"/>
    </source>
</evidence>
<dbReference type="AlphaFoldDB" id="A0A2P4XEV5"/>
<dbReference type="OrthoDB" id="128041at2759"/>
<dbReference type="EMBL" id="NCKW01011200">
    <property type="protein sequence ID" value="POM64076.1"/>
    <property type="molecule type" value="Genomic_DNA"/>
</dbReference>
<sequence>MMKTAKDKYDKLPASWNAFIRENSGSAAVVTVSDSGDLHLPILQALMPDSRIQPPPLYNQAGCPSHRVQRDVAMREKRILSRGETKHPTRPKGKAKPATVLADRVAAAAKIQDHFSIEIRAAQKKKRSKCICSHCGKAEGHNSAKFPNRLAGNVDTDVQPGMFLVGKNCSLLLLVSRNNAIVY</sequence>
<gene>
    <name evidence="1" type="ORF">PHPALM_20449</name>
</gene>
<comment type="caution">
    <text evidence="1">The sequence shown here is derived from an EMBL/GenBank/DDBJ whole genome shotgun (WGS) entry which is preliminary data.</text>
</comment>
<organism evidence="1 2">
    <name type="scientific">Phytophthora palmivora</name>
    <dbReference type="NCBI Taxonomy" id="4796"/>
    <lineage>
        <taxon>Eukaryota</taxon>
        <taxon>Sar</taxon>
        <taxon>Stramenopiles</taxon>
        <taxon>Oomycota</taxon>
        <taxon>Peronosporomycetes</taxon>
        <taxon>Peronosporales</taxon>
        <taxon>Peronosporaceae</taxon>
        <taxon>Phytophthora</taxon>
    </lineage>
</organism>
<evidence type="ECO:0000313" key="1">
    <source>
        <dbReference type="EMBL" id="POM64076.1"/>
    </source>
</evidence>